<feature type="compositionally biased region" description="Polar residues" evidence="1">
    <location>
        <begin position="814"/>
        <end position="839"/>
    </location>
</feature>
<dbReference type="EMBL" id="MU006792">
    <property type="protein sequence ID" value="KAF2637775.1"/>
    <property type="molecule type" value="Genomic_DNA"/>
</dbReference>
<feature type="domain" description="CRIB" evidence="2">
    <location>
        <begin position="169"/>
        <end position="182"/>
    </location>
</feature>
<dbReference type="OrthoDB" id="24581at2759"/>
<feature type="compositionally biased region" description="Basic residues" evidence="1">
    <location>
        <begin position="466"/>
        <end position="479"/>
    </location>
</feature>
<feature type="compositionally biased region" description="Polar residues" evidence="1">
    <location>
        <begin position="408"/>
        <end position="425"/>
    </location>
</feature>
<feature type="region of interest" description="Disordered" evidence="1">
    <location>
        <begin position="390"/>
        <end position="483"/>
    </location>
</feature>
<feature type="compositionally biased region" description="Low complexity" evidence="1">
    <location>
        <begin position="67"/>
        <end position="78"/>
    </location>
</feature>
<accession>A0A6A6RRN3</accession>
<feature type="compositionally biased region" description="Basic and acidic residues" evidence="1">
    <location>
        <begin position="548"/>
        <end position="557"/>
    </location>
</feature>
<dbReference type="InterPro" id="IPR000095">
    <property type="entry name" value="CRIB_dom"/>
</dbReference>
<gene>
    <name evidence="3" type="ORF">P280DRAFT_96352</name>
</gene>
<feature type="region of interest" description="Disordered" evidence="1">
    <location>
        <begin position="364"/>
        <end position="383"/>
    </location>
</feature>
<sequence>MFSLNKNSPNPGSKQSSSDSLVIDPSASTSDLWASNTADTSSYADVPSPNQQPGPNPERRGSLFNLRNRSNTSTSTSSFAQPLASPNMATPDNTSHRLSGQSFMEINGGKRSLFRGKKGKRLSGSFSASMKSSEIEEIDTGDKRTSVLRKSRKSSNASELSLKNLKHRISSPFDFQHLTHTDRHQASALQQASTKNDLVAEYWAVHSSQTPRRDLTGLQTGNLHYGNLSAESIPTTRSLSTSSLALTASPVSPGVPFEQQSSQRTEQPAVRPPLRSTRSVDSFSRPGIVHRHTQSAVAPPPRVSSRAPITPMNDLAEDPMETLTVASRRQSGVWDHFVPISPRSPNAPLPTMAEESDYVGHALTTPDNSAIITPPFSPGLDDVAEEPERFISPRPAPRPPGKGPKSPNLPSFDSFSFSNQRSPITKTHARKPSHPSPKSSSQRNSMTRPLSQGSDTLGAPAPSRKNSVRRAPSSRRKSNTWRVIEESWEDDIDYIYDNALEADCDREWDRNSFDGTSKDRDPTPEQQDLQTSAVSFRANTTPALEEEPATRNGHETQRPTLVVPSTSQVPELESRSAVSASTVDTRVQTPSDFFNPLAPPSFAATEAEGFSLTPSLLVPQDFKEELSREDIYNDILADYEGSDRHFPLLESSRSIASSTRSSHIRYSKRSSCDSSLMSSGHGSGSGSWSAGIRRSASSSGSLPELVHSSRHARRDFNAVVDRLSEQVASFNSFNEDEDENEDDTTPPGPNSQQRTFFAEEDEQADVDDYRRGSVEADVMNSLELARRGSARSIHAPAPHHKYSSSDGAGKMLMSASQTAPEQQSPSKPRQRTASSSNAKPQYFSLFPAPPRHSPHATPISPLSPNNL</sequence>
<dbReference type="AlphaFoldDB" id="A0A6A6RRN3"/>
<evidence type="ECO:0000313" key="4">
    <source>
        <dbReference type="Proteomes" id="UP000799753"/>
    </source>
</evidence>
<name>A0A6A6RRN3_9PLEO</name>
<keyword evidence="4" id="KW-1185">Reference proteome</keyword>
<feature type="region of interest" description="Disordered" evidence="1">
    <location>
        <begin position="1"/>
        <end position="103"/>
    </location>
</feature>
<feature type="compositionally biased region" description="Polar residues" evidence="1">
    <location>
        <begin position="87"/>
        <end position="103"/>
    </location>
</feature>
<feature type="compositionally biased region" description="Acidic residues" evidence="1">
    <location>
        <begin position="734"/>
        <end position="744"/>
    </location>
</feature>
<feature type="compositionally biased region" description="Polar residues" evidence="1">
    <location>
        <begin position="524"/>
        <end position="542"/>
    </location>
</feature>
<evidence type="ECO:0000313" key="3">
    <source>
        <dbReference type="EMBL" id="KAF2637775.1"/>
    </source>
</evidence>
<feature type="compositionally biased region" description="Polar residues" evidence="1">
    <location>
        <begin position="442"/>
        <end position="455"/>
    </location>
</feature>
<evidence type="ECO:0000259" key="2">
    <source>
        <dbReference type="PROSITE" id="PS50108"/>
    </source>
</evidence>
<proteinExistence type="predicted"/>
<feature type="region of interest" description="Disordered" evidence="1">
    <location>
        <begin position="505"/>
        <end position="583"/>
    </location>
</feature>
<dbReference type="Proteomes" id="UP000799753">
    <property type="component" value="Unassembled WGS sequence"/>
</dbReference>
<feature type="compositionally biased region" description="Low complexity" evidence="1">
    <location>
        <begin position="672"/>
        <end position="694"/>
    </location>
</feature>
<organism evidence="3 4">
    <name type="scientific">Massarina eburnea CBS 473.64</name>
    <dbReference type="NCBI Taxonomy" id="1395130"/>
    <lineage>
        <taxon>Eukaryota</taxon>
        <taxon>Fungi</taxon>
        <taxon>Dikarya</taxon>
        <taxon>Ascomycota</taxon>
        <taxon>Pezizomycotina</taxon>
        <taxon>Dothideomycetes</taxon>
        <taxon>Pleosporomycetidae</taxon>
        <taxon>Pleosporales</taxon>
        <taxon>Massarineae</taxon>
        <taxon>Massarinaceae</taxon>
        <taxon>Massarina</taxon>
    </lineage>
</organism>
<feature type="compositionally biased region" description="Polar residues" evidence="1">
    <location>
        <begin position="1"/>
        <end position="49"/>
    </location>
</feature>
<feature type="region of interest" description="Disordered" evidence="1">
    <location>
        <begin position="789"/>
        <end position="867"/>
    </location>
</feature>
<feature type="region of interest" description="Disordered" evidence="1">
    <location>
        <begin position="730"/>
        <end position="772"/>
    </location>
</feature>
<feature type="region of interest" description="Disordered" evidence="1">
    <location>
        <begin position="244"/>
        <end position="316"/>
    </location>
</feature>
<evidence type="ECO:0000256" key="1">
    <source>
        <dbReference type="SAM" id="MobiDB-lite"/>
    </source>
</evidence>
<dbReference type="PROSITE" id="PS50108">
    <property type="entry name" value="CRIB"/>
    <property type="match status" value="1"/>
</dbReference>
<feature type="compositionally biased region" description="Basic and acidic residues" evidence="1">
    <location>
        <begin position="505"/>
        <end position="523"/>
    </location>
</feature>
<reference evidence="3" key="1">
    <citation type="journal article" date="2020" name="Stud. Mycol.">
        <title>101 Dothideomycetes genomes: a test case for predicting lifestyles and emergence of pathogens.</title>
        <authorList>
            <person name="Haridas S."/>
            <person name="Albert R."/>
            <person name="Binder M."/>
            <person name="Bloem J."/>
            <person name="Labutti K."/>
            <person name="Salamov A."/>
            <person name="Andreopoulos B."/>
            <person name="Baker S."/>
            <person name="Barry K."/>
            <person name="Bills G."/>
            <person name="Bluhm B."/>
            <person name="Cannon C."/>
            <person name="Castanera R."/>
            <person name="Culley D."/>
            <person name="Daum C."/>
            <person name="Ezra D."/>
            <person name="Gonzalez J."/>
            <person name="Henrissat B."/>
            <person name="Kuo A."/>
            <person name="Liang C."/>
            <person name="Lipzen A."/>
            <person name="Lutzoni F."/>
            <person name="Magnuson J."/>
            <person name="Mondo S."/>
            <person name="Nolan M."/>
            <person name="Ohm R."/>
            <person name="Pangilinan J."/>
            <person name="Park H.-J."/>
            <person name="Ramirez L."/>
            <person name="Alfaro M."/>
            <person name="Sun H."/>
            <person name="Tritt A."/>
            <person name="Yoshinaga Y."/>
            <person name="Zwiers L.-H."/>
            <person name="Turgeon B."/>
            <person name="Goodwin S."/>
            <person name="Spatafora J."/>
            <person name="Crous P."/>
            <person name="Grigoriev I."/>
        </authorList>
    </citation>
    <scope>NUCLEOTIDE SEQUENCE</scope>
    <source>
        <strain evidence="3">CBS 473.64</strain>
    </source>
</reference>
<protein>
    <recommendedName>
        <fullName evidence="2">CRIB domain-containing protein</fullName>
    </recommendedName>
</protein>
<feature type="region of interest" description="Disordered" evidence="1">
    <location>
        <begin position="669"/>
        <end position="694"/>
    </location>
</feature>